<evidence type="ECO:0000313" key="1">
    <source>
        <dbReference type="EMBL" id="KAJ8669833.1"/>
    </source>
</evidence>
<reference evidence="1" key="1">
    <citation type="submission" date="2023-04" db="EMBL/GenBank/DDBJ databases">
        <title>A chromosome-level genome assembly of the parasitoid wasp Eretmocerus hayati.</title>
        <authorList>
            <person name="Zhong Y."/>
            <person name="Liu S."/>
            <person name="Liu Y."/>
        </authorList>
    </citation>
    <scope>NUCLEOTIDE SEQUENCE</scope>
    <source>
        <strain evidence="1">ZJU_SS_LIU_2023</strain>
    </source>
</reference>
<organism evidence="1 2">
    <name type="scientific">Eretmocerus hayati</name>
    <dbReference type="NCBI Taxonomy" id="131215"/>
    <lineage>
        <taxon>Eukaryota</taxon>
        <taxon>Metazoa</taxon>
        <taxon>Ecdysozoa</taxon>
        <taxon>Arthropoda</taxon>
        <taxon>Hexapoda</taxon>
        <taxon>Insecta</taxon>
        <taxon>Pterygota</taxon>
        <taxon>Neoptera</taxon>
        <taxon>Endopterygota</taxon>
        <taxon>Hymenoptera</taxon>
        <taxon>Apocrita</taxon>
        <taxon>Proctotrupomorpha</taxon>
        <taxon>Chalcidoidea</taxon>
        <taxon>Aphelinidae</taxon>
        <taxon>Aphelininae</taxon>
        <taxon>Eretmocerus</taxon>
    </lineage>
</organism>
<keyword evidence="2" id="KW-1185">Reference proteome</keyword>
<dbReference type="Proteomes" id="UP001239111">
    <property type="component" value="Chromosome 3"/>
</dbReference>
<dbReference type="EMBL" id="CM056743">
    <property type="protein sequence ID" value="KAJ8669833.1"/>
    <property type="molecule type" value="Genomic_DNA"/>
</dbReference>
<gene>
    <name evidence="1" type="ORF">QAD02_001092</name>
</gene>
<sequence>MALDFFAGCLGGCAGVVVGYPLDTIKVHIQTQDHRNPKYKGTWHCFRTLVAKESVAGLYRGMSSPMAGVAVVNAIVFGVYGQTQKLLDDSGGGNVNNGSINPNGALSSHFMAGVSAGIAQSPVCSPIELAKTRLQLQESKNHISGPLQCLRHIYKTEGLRGIFSGFGVTLLREAPSYGVYFFTYEALTRSDHPISTWHMLLAGGLAGTASWVASYPVDVVKSRLQADESSKYSGAIDCFRKSVRSEGWSCMFRGLSSTIIRAFPTNAATFAVVTWTMRLLGQDESYLRTQEVASLKKAAEVHDVKRTSYWDKLDQYGEAGCQALLEGATGDYMRQLLHTSLVMMPGNERVPIQNMKSGSGCHFDEVRHFEWVGEMICS</sequence>
<protein>
    <submittedName>
        <fullName evidence="1">Uncharacterized protein</fullName>
    </submittedName>
</protein>
<proteinExistence type="predicted"/>
<comment type="caution">
    <text evidence="1">The sequence shown here is derived from an EMBL/GenBank/DDBJ whole genome shotgun (WGS) entry which is preliminary data.</text>
</comment>
<evidence type="ECO:0000313" key="2">
    <source>
        <dbReference type="Proteomes" id="UP001239111"/>
    </source>
</evidence>
<accession>A0ACC2NF88</accession>
<name>A0ACC2NF88_9HYME</name>